<gene>
    <name evidence="2" type="ORF">CLV71_111325</name>
</gene>
<dbReference type="AlphaFoldDB" id="A0A4R7VBD9"/>
<accession>A0A4R7VBD9</accession>
<organism evidence="2 3">
    <name type="scientific">Actinophytocola oryzae</name>
    <dbReference type="NCBI Taxonomy" id="502181"/>
    <lineage>
        <taxon>Bacteria</taxon>
        <taxon>Bacillati</taxon>
        <taxon>Actinomycetota</taxon>
        <taxon>Actinomycetes</taxon>
        <taxon>Pseudonocardiales</taxon>
        <taxon>Pseudonocardiaceae</taxon>
    </lineage>
</organism>
<keyword evidence="1" id="KW-0812">Transmembrane</keyword>
<dbReference type="Proteomes" id="UP000294927">
    <property type="component" value="Unassembled WGS sequence"/>
</dbReference>
<comment type="caution">
    <text evidence="2">The sequence shown here is derived from an EMBL/GenBank/DDBJ whole genome shotgun (WGS) entry which is preliminary data.</text>
</comment>
<feature type="transmembrane region" description="Helical" evidence="1">
    <location>
        <begin position="147"/>
        <end position="168"/>
    </location>
</feature>
<feature type="transmembrane region" description="Helical" evidence="1">
    <location>
        <begin position="6"/>
        <end position="32"/>
    </location>
</feature>
<feature type="transmembrane region" description="Helical" evidence="1">
    <location>
        <begin position="114"/>
        <end position="135"/>
    </location>
</feature>
<evidence type="ECO:0000313" key="2">
    <source>
        <dbReference type="EMBL" id="TDV46366.1"/>
    </source>
</evidence>
<reference evidence="2 3" key="1">
    <citation type="submission" date="2019-03" db="EMBL/GenBank/DDBJ databases">
        <title>Genomic Encyclopedia of Archaeal and Bacterial Type Strains, Phase II (KMG-II): from individual species to whole genera.</title>
        <authorList>
            <person name="Goeker M."/>
        </authorList>
    </citation>
    <scope>NUCLEOTIDE SEQUENCE [LARGE SCALE GENOMIC DNA]</scope>
    <source>
        <strain evidence="2 3">DSM 45499</strain>
    </source>
</reference>
<dbReference type="RefSeq" id="WP_208297797.1">
    <property type="nucleotide sequence ID" value="NZ_SOCP01000011.1"/>
</dbReference>
<feature type="transmembrane region" description="Helical" evidence="1">
    <location>
        <begin position="39"/>
        <end position="60"/>
    </location>
</feature>
<keyword evidence="3" id="KW-1185">Reference proteome</keyword>
<sequence length="169" mass="18855">MIAWLGLTLGVAFGSALIPLISIEIFLIGLVVQQPHIPWLCLGAVVAIGQVSGKLLYYYAAKGDLHLPNFMHRKQKIETPRQVRWHRRTKRIRMWVEALREKCHRHPRWMVGTYGVSSVLGLPPFMATSVLAGMVRMSLAAFLGAGLVGRFIRFSVLAASPAICAGWFF</sequence>
<dbReference type="EMBL" id="SOCP01000011">
    <property type="protein sequence ID" value="TDV46366.1"/>
    <property type="molecule type" value="Genomic_DNA"/>
</dbReference>
<evidence type="ECO:0000313" key="3">
    <source>
        <dbReference type="Proteomes" id="UP000294927"/>
    </source>
</evidence>
<proteinExistence type="predicted"/>
<keyword evidence="1" id="KW-1133">Transmembrane helix</keyword>
<evidence type="ECO:0000256" key="1">
    <source>
        <dbReference type="SAM" id="Phobius"/>
    </source>
</evidence>
<keyword evidence="1" id="KW-0472">Membrane</keyword>
<protein>
    <submittedName>
        <fullName evidence="2">Membrane protein YqaA with SNARE-associated domain</fullName>
    </submittedName>
</protein>
<name>A0A4R7VBD9_9PSEU</name>